<feature type="domain" description="ERp29 N-terminal" evidence="3">
    <location>
        <begin position="5"/>
        <end position="78"/>
    </location>
</feature>
<feature type="non-terminal residue" evidence="4">
    <location>
        <position position="1"/>
    </location>
</feature>
<dbReference type="Pfam" id="PF07912">
    <property type="entry name" value="ERp29_N"/>
    <property type="match status" value="1"/>
</dbReference>
<evidence type="ECO:0000313" key="5">
    <source>
        <dbReference type="Proteomes" id="UP000759131"/>
    </source>
</evidence>
<dbReference type="Gene3D" id="1.20.1150.12">
    <property type="entry name" value="Endoplasmic reticulum resident protein 29, C-terminal domain"/>
    <property type="match status" value="1"/>
</dbReference>
<feature type="domain" description="Endoplasmic reticulum resident protein 29 C-terminal" evidence="2">
    <location>
        <begin position="83"/>
        <end position="154"/>
    </location>
</feature>
<evidence type="ECO:0000259" key="3">
    <source>
        <dbReference type="Pfam" id="PF07912"/>
    </source>
</evidence>
<evidence type="ECO:0008006" key="6">
    <source>
        <dbReference type="Google" id="ProtNLM"/>
    </source>
</evidence>
<dbReference type="InterPro" id="IPR011679">
    <property type="entry name" value="ERp29_C"/>
</dbReference>
<protein>
    <recommendedName>
        <fullName evidence="6">Endoplasmic reticulum resident protein 29</fullName>
    </recommendedName>
</protein>
<dbReference type="PANTHER" id="PTHR12211:SF0">
    <property type="entry name" value="ENDOPLASMIC RETICULUM RESIDENT PROTEIN 29"/>
    <property type="match status" value="1"/>
</dbReference>
<dbReference type="InterPro" id="IPR036356">
    <property type="entry name" value="ERp29_C_sf"/>
</dbReference>
<proteinExistence type="predicted"/>
<accession>A0A7R9L483</accession>
<dbReference type="GO" id="GO:0005788">
    <property type="term" value="C:endoplasmic reticulum lumen"/>
    <property type="evidence" value="ECO:0007669"/>
    <property type="project" value="InterPro"/>
</dbReference>
<gene>
    <name evidence="4" type="ORF">OSB1V03_LOCUS15231</name>
</gene>
<dbReference type="SUPFAM" id="SSF47933">
    <property type="entry name" value="ERP29 C domain-like"/>
    <property type="match status" value="1"/>
</dbReference>
<dbReference type="InterPro" id="IPR016855">
    <property type="entry name" value="ERp29"/>
</dbReference>
<dbReference type="EMBL" id="CAJPIZ010015425">
    <property type="protein sequence ID" value="CAG2115267.1"/>
    <property type="molecule type" value="Genomic_DNA"/>
</dbReference>
<dbReference type="EMBL" id="OC870000">
    <property type="protein sequence ID" value="CAD7634837.1"/>
    <property type="molecule type" value="Genomic_DNA"/>
</dbReference>
<name>A0A7R9L483_9ACAR</name>
<dbReference type="InterPro" id="IPR036249">
    <property type="entry name" value="Thioredoxin-like_sf"/>
</dbReference>
<dbReference type="GO" id="GO:0009306">
    <property type="term" value="P:protein secretion"/>
    <property type="evidence" value="ECO:0007669"/>
    <property type="project" value="InterPro"/>
</dbReference>
<reference evidence="4" key="1">
    <citation type="submission" date="2020-11" db="EMBL/GenBank/DDBJ databases">
        <authorList>
            <person name="Tran Van P."/>
        </authorList>
    </citation>
    <scope>NUCLEOTIDE SEQUENCE</scope>
</reference>
<dbReference type="PANTHER" id="PTHR12211">
    <property type="entry name" value="ENDOPLASMIC RETICULUM PROTEIN ERP29"/>
    <property type="match status" value="1"/>
</dbReference>
<dbReference type="Proteomes" id="UP000759131">
    <property type="component" value="Unassembled WGS sequence"/>
</dbReference>
<organism evidence="4">
    <name type="scientific">Medioppia subpectinata</name>
    <dbReference type="NCBI Taxonomy" id="1979941"/>
    <lineage>
        <taxon>Eukaryota</taxon>
        <taxon>Metazoa</taxon>
        <taxon>Ecdysozoa</taxon>
        <taxon>Arthropoda</taxon>
        <taxon>Chelicerata</taxon>
        <taxon>Arachnida</taxon>
        <taxon>Acari</taxon>
        <taxon>Acariformes</taxon>
        <taxon>Sarcoptiformes</taxon>
        <taxon>Oribatida</taxon>
        <taxon>Brachypylina</taxon>
        <taxon>Oppioidea</taxon>
        <taxon>Oppiidae</taxon>
        <taxon>Medioppia</taxon>
    </lineage>
</organism>
<sequence length="174" mass="19934">AADLRATPDLLVADVGIKDYGEKENQDLADRYTISKDDFPSVKLFLNGDLEKPIAFDDKDFKADRIKTFVKTKAGIKILLDSCLEEFDALAAKFAEEKATKDKQKKVFESAKKKSDALTKESDKKSAAIYVKIMEKALERGVVFYESEKQRVQNNNWPFDRLRFFFLEVPSDLY</sequence>
<evidence type="ECO:0000313" key="4">
    <source>
        <dbReference type="EMBL" id="CAD7634837.1"/>
    </source>
</evidence>
<dbReference type="Pfam" id="PF07749">
    <property type="entry name" value="ERp29"/>
    <property type="match status" value="1"/>
</dbReference>
<dbReference type="AlphaFoldDB" id="A0A7R9L483"/>
<evidence type="ECO:0000256" key="1">
    <source>
        <dbReference type="ARBA" id="ARBA00022824"/>
    </source>
</evidence>
<evidence type="ECO:0000259" key="2">
    <source>
        <dbReference type="Pfam" id="PF07749"/>
    </source>
</evidence>
<dbReference type="SUPFAM" id="SSF52833">
    <property type="entry name" value="Thioredoxin-like"/>
    <property type="match status" value="1"/>
</dbReference>
<keyword evidence="1" id="KW-0256">Endoplasmic reticulum</keyword>
<dbReference type="OrthoDB" id="417262at2759"/>
<keyword evidence="5" id="KW-1185">Reference proteome</keyword>
<dbReference type="Gene3D" id="3.40.30.10">
    <property type="entry name" value="Glutaredoxin"/>
    <property type="match status" value="1"/>
</dbReference>
<dbReference type="InterPro" id="IPR012883">
    <property type="entry name" value="ERp29_N"/>
</dbReference>